<evidence type="ECO:0000256" key="10">
    <source>
        <dbReference type="RuleBase" id="RU364073"/>
    </source>
</evidence>
<dbReference type="HAMAP" id="MF_02220">
    <property type="entry name" value="XylB"/>
    <property type="match status" value="1"/>
</dbReference>
<evidence type="ECO:0000256" key="5">
    <source>
        <dbReference type="ARBA" id="ARBA00022777"/>
    </source>
</evidence>
<comment type="catalytic activity">
    <reaction evidence="8 10">
        <text>D-xylulose + ATP = D-xylulose 5-phosphate + ADP + H(+)</text>
        <dbReference type="Rhea" id="RHEA:10964"/>
        <dbReference type="ChEBI" id="CHEBI:15378"/>
        <dbReference type="ChEBI" id="CHEBI:17140"/>
        <dbReference type="ChEBI" id="CHEBI:30616"/>
        <dbReference type="ChEBI" id="CHEBI:57737"/>
        <dbReference type="ChEBI" id="CHEBI:456216"/>
        <dbReference type="EC" id="2.7.1.17"/>
    </reaction>
</comment>
<dbReference type="Proteomes" id="UP000790580">
    <property type="component" value="Unassembled WGS sequence"/>
</dbReference>
<dbReference type="Pfam" id="PF00370">
    <property type="entry name" value="FGGY_N"/>
    <property type="match status" value="1"/>
</dbReference>
<comment type="similarity">
    <text evidence="1 8 9">Belongs to the FGGY kinase family.</text>
</comment>
<evidence type="ECO:0000256" key="7">
    <source>
        <dbReference type="ARBA" id="ARBA00023277"/>
    </source>
</evidence>
<dbReference type="InterPro" id="IPR050406">
    <property type="entry name" value="FGGY_Carb_Kinase"/>
</dbReference>
<keyword evidence="4 8" id="KW-0547">Nucleotide-binding</keyword>
<dbReference type="InterPro" id="IPR043129">
    <property type="entry name" value="ATPase_NBD"/>
</dbReference>
<evidence type="ECO:0000256" key="4">
    <source>
        <dbReference type="ARBA" id="ARBA00022741"/>
    </source>
</evidence>
<dbReference type="PROSITE" id="PS00445">
    <property type="entry name" value="FGGY_KINASES_2"/>
    <property type="match status" value="1"/>
</dbReference>
<feature type="active site" description="Proton acceptor" evidence="8">
    <location>
        <position position="240"/>
    </location>
</feature>
<dbReference type="InterPro" id="IPR018483">
    <property type="entry name" value="Carb_kinase_FGGY_CS"/>
</dbReference>
<name>A0ABS6JT76_9BACI</name>
<dbReference type="GO" id="GO:0004856">
    <property type="term" value="F:D-xylulokinase activity"/>
    <property type="evidence" value="ECO:0007669"/>
    <property type="project" value="UniProtKB-EC"/>
</dbReference>
<evidence type="ECO:0000313" key="13">
    <source>
        <dbReference type="EMBL" id="MBU9721775.1"/>
    </source>
</evidence>
<dbReference type="PANTHER" id="PTHR43095">
    <property type="entry name" value="SUGAR KINASE"/>
    <property type="match status" value="1"/>
</dbReference>
<dbReference type="Gene3D" id="3.30.420.40">
    <property type="match status" value="2"/>
</dbReference>
<dbReference type="RefSeq" id="WP_088076330.1">
    <property type="nucleotide sequence ID" value="NZ_JAHQCR010000044.1"/>
</dbReference>
<dbReference type="InterPro" id="IPR018484">
    <property type="entry name" value="FGGY_N"/>
</dbReference>
<feature type="domain" description="Carbohydrate kinase FGGY C-terminal" evidence="12">
    <location>
        <begin position="257"/>
        <end position="442"/>
    </location>
</feature>
<evidence type="ECO:0000259" key="11">
    <source>
        <dbReference type="Pfam" id="PF00370"/>
    </source>
</evidence>
<dbReference type="InterPro" id="IPR006000">
    <property type="entry name" value="Xylulokinase"/>
</dbReference>
<feature type="binding site" evidence="8">
    <location>
        <begin position="81"/>
        <end position="82"/>
    </location>
    <ligand>
        <name>substrate</name>
    </ligand>
</feature>
<keyword evidence="2 8" id="KW-0859">Xylose metabolism</keyword>
<keyword evidence="6 8" id="KW-0067">ATP-binding</keyword>
<keyword evidence="7 8" id="KW-0119">Carbohydrate metabolism</keyword>
<proteinExistence type="inferred from homology"/>
<feature type="domain" description="Carbohydrate kinase FGGY N-terminal" evidence="11">
    <location>
        <begin position="3"/>
        <end position="247"/>
    </location>
</feature>
<evidence type="ECO:0000313" key="14">
    <source>
        <dbReference type="Proteomes" id="UP000790580"/>
    </source>
</evidence>
<comment type="function">
    <text evidence="8">Catalyzes the phosphorylation of D-xylulose to D-xylulose 5-phosphate.</text>
</comment>
<evidence type="ECO:0000256" key="9">
    <source>
        <dbReference type="RuleBase" id="RU003733"/>
    </source>
</evidence>
<gene>
    <name evidence="8 10 13" type="primary">xylB</name>
    <name evidence="13" type="ORF">KS407_10055</name>
</gene>
<feature type="site" description="Important for activity" evidence="8">
    <location>
        <position position="8"/>
    </location>
</feature>
<reference evidence="13 14" key="1">
    <citation type="submission" date="2021-06" db="EMBL/GenBank/DDBJ databases">
        <title>Bacillus sp. RD4P76, an endophyte from a halophyte.</title>
        <authorList>
            <person name="Sun J.-Q."/>
        </authorList>
    </citation>
    <scope>NUCLEOTIDE SEQUENCE [LARGE SCALE GENOMIC DNA]</scope>
    <source>
        <strain evidence="13 14">JCM 17098</strain>
    </source>
</reference>
<evidence type="ECO:0000256" key="3">
    <source>
        <dbReference type="ARBA" id="ARBA00022679"/>
    </source>
</evidence>
<keyword evidence="14" id="KW-1185">Reference proteome</keyword>
<evidence type="ECO:0000256" key="1">
    <source>
        <dbReference type="ARBA" id="ARBA00009156"/>
    </source>
</evidence>
<keyword evidence="3 8" id="KW-0808">Transferase</keyword>
<evidence type="ECO:0000256" key="6">
    <source>
        <dbReference type="ARBA" id="ARBA00022840"/>
    </source>
</evidence>
<dbReference type="InterPro" id="IPR000577">
    <property type="entry name" value="Carb_kinase_FGGY"/>
</dbReference>
<protein>
    <recommendedName>
        <fullName evidence="8 10">Xylulose kinase</fullName>
        <shortName evidence="8 10">Xylulokinase</shortName>
        <ecNumber evidence="8 10">2.7.1.17</ecNumber>
    </recommendedName>
</protein>
<dbReference type="SUPFAM" id="SSF53067">
    <property type="entry name" value="Actin-like ATPase domain"/>
    <property type="match status" value="2"/>
</dbReference>
<comment type="caution">
    <text evidence="13">The sequence shown here is derived from an EMBL/GenBank/DDBJ whole genome shotgun (WGS) entry which is preliminary data.</text>
</comment>
<evidence type="ECO:0000256" key="2">
    <source>
        <dbReference type="ARBA" id="ARBA00022629"/>
    </source>
</evidence>
<dbReference type="NCBIfam" id="TIGR01312">
    <property type="entry name" value="XylB"/>
    <property type="match status" value="1"/>
</dbReference>
<organism evidence="13 14">
    <name type="scientific">Evansella alkalicola</name>
    <dbReference type="NCBI Taxonomy" id="745819"/>
    <lineage>
        <taxon>Bacteria</taxon>
        <taxon>Bacillati</taxon>
        <taxon>Bacillota</taxon>
        <taxon>Bacilli</taxon>
        <taxon>Bacillales</taxon>
        <taxon>Bacillaceae</taxon>
        <taxon>Evansella</taxon>
    </lineage>
</organism>
<dbReference type="EMBL" id="JAHQCR010000044">
    <property type="protein sequence ID" value="MBU9721775.1"/>
    <property type="molecule type" value="Genomic_DNA"/>
</dbReference>
<dbReference type="EC" id="2.7.1.17" evidence="8 10"/>
<dbReference type="PIRSF" id="PIRSF000538">
    <property type="entry name" value="GlpK"/>
    <property type="match status" value="1"/>
</dbReference>
<keyword evidence="5 8" id="KW-0418">Kinase</keyword>
<evidence type="ECO:0000259" key="12">
    <source>
        <dbReference type="Pfam" id="PF02782"/>
    </source>
</evidence>
<dbReference type="Pfam" id="PF02782">
    <property type="entry name" value="FGGY_C"/>
    <property type="match status" value="1"/>
</dbReference>
<evidence type="ECO:0000256" key="8">
    <source>
        <dbReference type="HAMAP-Rule" id="MF_02220"/>
    </source>
</evidence>
<dbReference type="PANTHER" id="PTHR43095:SF5">
    <property type="entry name" value="XYLULOSE KINASE"/>
    <property type="match status" value="1"/>
</dbReference>
<dbReference type="CDD" id="cd07808">
    <property type="entry name" value="ASKHA_NBD_FGGY_EcXK-like"/>
    <property type="match status" value="1"/>
</dbReference>
<dbReference type="InterPro" id="IPR018485">
    <property type="entry name" value="FGGY_C"/>
</dbReference>
<accession>A0ABS6JT76</accession>
<sequence length="500" mass="54928">MKYAIGVDLGTSAVKVLMMNQKGEVVNEVSKAYPLIQEKSGYSEQEPREWVEKTTEALKELVAQFDGDVADIEGISYSGQMHGLVLLDENNEVLRNAILWNDTRTTEQCKQIYDIVGEKKLLEITKNPALEGFTLPKILWVKQYEPEILEKASVFMLPKDYLRYKMTGQIHSEYSDAAGTLLLNVGEQEWSKEICDLVGIESSLCPPLLPSHGLAGTLTPEFAAETGLAESTKVFAGGADNACGAIGSGILQDGKSMCSIGTSGVVLSYEETKDRDFDGKVHYFNHGQEDAFYTMGVTLAAGYSLSWFKDTFAKEESFESLLEGLGDVPIGANGLLFTPYLVGERTPYADAVIRASFIGMDGSHDRIDFARAVIEGITFSLNESIEIFRESGKTIDTIISIGGGAKNETWLQIQADVFNAKIVKLSSEQGPAVGATMLAAYGCGWFGSLQECADVFTAEDVSYEPIPENVEKYKELFKLYKDVYVQTKGLNEGLKKFRKS</sequence>